<name>A0A6V8NAB3_9BACT</name>
<organism evidence="1 2">
    <name type="scientific">Geomonas limicola</name>
    <dbReference type="NCBI Taxonomy" id="2740186"/>
    <lineage>
        <taxon>Bacteria</taxon>
        <taxon>Pseudomonadati</taxon>
        <taxon>Thermodesulfobacteriota</taxon>
        <taxon>Desulfuromonadia</taxon>
        <taxon>Geobacterales</taxon>
        <taxon>Geobacteraceae</taxon>
        <taxon>Geomonas</taxon>
    </lineage>
</organism>
<dbReference type="Proteomes" id="UP000587586">
    <property type="component" value="Unassembled WGS sequence"/>
</dbReference>
<comment type="caution">
    <text evidence="1">The sequence shown here is derived from an EMBL/GenBank/DDBJ whole genome shotgun (WGS) entry which is preliminary data.</text>
</comment>
<dbReference type="EMBL" id="BLXZ01000003">
    <property type="protein sequence ID" value="GFO68473.1"/>
    <property type="molecule type" value="Genomic_DNA"/>
</dbReference>
<evidence type="ECO:0008006" key="3">
    <source>
        <dbReference type="Google" id="ProtNLM"/>
    </source>
</evidence>
<protein>
    <recommendedName>
        <fullName evidence="3">DUF2806 domain-containing protein</fullName>
    </recommendedName>
</protein>
<dbReference type="AlphaFoldDB" id="A0A6V8NAB3"/>
<evidence type="ECO:0000313" key="2">
    <source>
        <dbReference type="Proteomes" id="UP000587586"/>
    </source>
</evidence>
<sequence>MSDANSLINLGDISKPATVLIEKISNAIGCLYQPTQIKRIAQAEAEAGKIKALAEVEVSDIQRRALVRVLTQEGKRQENIENITGNATADLKEDANPQDIDDDWIAHFFDKCKDVSGSEMQSLWSRLLAGEANRPGSYSKRTLELVSILEKTDAHLFSKLCSFAIAGGDTFPIILDTNSTIYTEQGITFSSLNHLDSLGLIKFDNIQTFSLNNLPQNINLSYFGIPIVFKLLSESNNSFEIGRVVLTKTGQQLAPICGAEINLAFLKYMMDEYKKRGYGVTSAFG</sequence>
<dbReference type="Pfam" id="PF10987">
    <property type="entry name" value="DUF2806"/>
    <property type="match status" value="1"/>
</dbReference>
<reference evidence="2" key="1">
    <citation type="submission" date="2020-06" db="EMBL/GenBank/DDBJ databases">
        <title>Draft genomic sequecing of Geomonas sp. Red745.</title>
        <authorList>
            <person name="Itoh H."/>
            <person name="Xu Z.X."/>
            <person name="Ushijima N."/>
            <person name="Masuda Y."/>
            <person name="Shiratori Y."/>
            <person name="Senoo K."/>
        </authorList>
    </citation>
    <scope>NUCLEOTIDE SEQUENCE [LARGE SCALE GENOMIC DNA]</scope>
    <source>
        <strain evidence="2">Red745</strain>
    </source>
</reference>
<gene>
    <name evidence="1" type="ORF">GMLC_20520</name>
</gene>
<evidence type="ECO:0000313" key="1">
    <source>
        <dbReference type="EMBL" id="GFO68473.1"/>
    </source>
</evidence>
<dbReference type="InterPro" id="IPR021254">
    <property type="entry name" value="DUF2806"/>
</dbReference>
<proteinExistence type="predicted"/>
<accession>A0A6V8NAB3</accession>
<keyword evidence="2" id="KW-1185">Reference proteome</keyword>
<dbReference type="RefSeq" id="WP_183360991.1">
    <property type="nucleotide sequence ID" value="NZ_BLXZ01000003.1"/>
</dbReference>